<dbReference type="GO" id="GO:0003735">
    <property type="term" value="F:structural constituent of ribosome"/>
    <property type="evidence" value="ECO:0007669"/>
    <property type="project" value="InterPro"/>
</dbReference>
<feature type="domain" description="Large ribosomal subunit protein eL20" evidence="6">
    <location>
        <begin position="105"/>
        <end position="160"/>
    </location>
</feature>
<dbReference type="Pfam" id="PF01775">
    <property type="entry name" value="Ribosomal_L18A"/>
    <property type="match status" value="1"/>
</dbReference>
<dbReference type="EMBL" id="GECU01005649">
    <property type="protein sequence ID" value="JAT02058.1"/>
    <property type="molecule type" value="Transcribed_RNA"/>
</dbReference>
<dbReference type="InterPro" id="IPR023573">
    <property type="entry name" value="Ribosomal_eL20_dom"/>
</dbReference>
<keyword evidence="2" id="KW-0689">Ribosomal protein</keyword>
<dbReference type="AlphaFoldDB" id="A0A1B6JSA8"/>
<evidence type="ECO:0000256" key="3">
    <source>
        <dbReference type="ARBA" id="ARBA00023274"/>
    </source>
</evidence>
<evidence type="ECO:0000256" key="1">
    <source>
        <dbReference type="ARBA" id="ARBA00009362"/>
    </source>
</evidence>
<dbReference type="GO" id="GO:0005840">
    <property type="term" value="C:ribosome"/>
    <property type="evidence" value="ECO:0007669"/>
    <property type="project" value="UniProtKB-KW"/>
</dbReference>
<dbReference type="InterPro" id="IPR021138">
    <property type="entry name" value="Ribosomal_eL20_eukaryotes"/>
</dbReference>
<protein>
    <recommendedName>
        <fullName evidence="4">Large ribosomal subunit protein eL20</fullName>
    </recommendedName>
    <alternativeName>
        <fullName evidence="5">60S ribosomal protein L18a</fullName>
    </alternativeName>
</protein>
<dbReference type="GO" id="GO:0006412">
    <property type="term" value="P:translation"/>
    <property type="evidence" value="ECO:0007669"/>
    <property type="project" value="InterPro"/>
</dbReference>
<keyword evidence="3" id="KW-0687">Ribonucleoprotein</keyword>
<accession>A0A1B6JSA8</accession>
<dbReference type="Gene3D" id="3.10.20.10">
    <property type="match status" value="2"/>
</dbReference>
<feature type="non-terminal residue" evidence="7">
    <location>
        <position position="1"/>
    </location>
</feature>
<evidence type="ECO:0000313" key="7">
    <source>
        <dbReference type="EMBL" id="JAT02058.1"/>
    </source>
</evidence>
<dbReference type="SUPFAM" id="SSF160374">
    <property type="entry name" value="RplX-like"/>
    <property type="match status" value="1"/>
</dbReference>
<dbReference type="HAMAP" id="MF_00273">
    <property type="entry name" value="Ribosomal_eL20"/>
    <property type="match status" value="1"/>
</dbReference>
<name>A0A1B6JSA8_9HEMI</name>
<dbReference type="InterPro" id="IPR028877">
    <property type="entry name" value="Ribosomal_eL20"/>
</dbReference>
<organism evidence="7">
    <name type="scientific">Homalodisca liturata</name>
    <dbReference type="NCBI Taxonomy" id="320908"/>
    <lineage>
        <taxon>Eukaryota</taxon>
        <taxon>Metazoa</taxon>
        <taxon>Ecdysozoa</taxon>
        <taxon>Arthropoda</taxon>
        <taxon>Hexapoda</taxon>
        <taxon>Insecta</taxon>
        <taxon>Pterygota</taxon>
        <taxon>Neoptera</taxon>
        <taxon>Paraneoptera</taxon>
        <taxon>Hemiptera</taxon>
        <taxon>Auchenorrhyncha</taxon>
        <taxon>Membracoidea</taxon>
        <taxon>Cicadellidae</taxon>
        <taxon>Cicadellinae</taxon>
        <taxon>Proconiini</taxon>
        <taxon>Homalodisca</taxon>
    </lineage>
</organism>
<evidence type="ECO:0000256" key="2">
    <source>
        <dbReference type="ARBA" id="ARBA00022980"/>
    </source>
</evidence>
<reference evidence="7" key="1">
    <citation type="submission" date="2015-11" db="EMBL/GenBank/DDBJ databases">
        <title>De novo transcriptome assembly of four potential Pierce s Disease insect vectors from Arizona vineyards.</title>
        <authorList>
            <person name="Tassone E.E."/>
        </authorList>
    </citation>
    <scope>NUCLEOTIDE SEQUENCE</scope>
</reference>
<evidence type="ECO:0000256" key="4">
    <source>
        <dbReference type="ARBA" id="ARBA00035220"/>
    </source>
</evidence>
<sequence>SRAACRPADKICAACEKFFASRTHMQFSKINYTSTPIKEYRVYGCKEVTEKEPQPQIFASTVFAVDTVYAKARFLQLMNKQHGLKARRVAVLRVEEVPQDSDMELKNYSITFTYKACDGMHNARKEVRNVSRVLAVTDLLREFGSLHKLKANLIYIIEVRQIPDSEVTKARILSYVGKDVMFPVFYKVPNTEAELVPASADIFS</sequence>
<evidence type="ECO:0000256" key="5">
    <source>
        <dbReference type="ARBA" id="ARBA00035392"/>
    </source>
</evidence>
<dbReference type="PANTHER" id="PTHR10052">
    <property type="entry name" value="60S RIBOSOMAL PROTEIN L18A"/>
    <property type="match status" value="1"/>
</dbReference>
<proteinExistence type="inferred from homology"/>
<evidence type="ECO:0000259" key="6">
    <source>
        <dbReference type="Pfam" id="PF01775"/>
    </source>
</evidence>
<gene>
    <name evidence="7" type="ORF">g.3691</name>
</gene>
<comment type="similarity">
    <text evidence="1">Belongs to the eukaryotic ribosomal protein eL20 family.</text>
</comment>
<dbReference type="GO" id="GO:1990904">
    <property type="term" value="C:ribonucleoprotein complex"/>
    <property type="evidence" value="ECO:0007669"/>
    <property type="project" value="UniProtKB-KW"/>
</dbReference>